<dbReference type="Proteomes" id="UP000663828">
    <property type="component" value="Unassembled WGS sequence"/>
</dbReference>
<reference evidence="2" key="1">
    <citation type="submission" date="2021-02" db="EMBL/GenBank/DDBJ databases">
        <authorList>
            <person name="Nowell W R."/>
        </authorList>
    </citation>
    <scope>NUCLEOTIDE SEQUENCE</scope>
</reference>
<dbReference type="OrthoDB" id="10053662at2759"/>
<dbReference type="EMBL" id="CAJNOJ010000187">
    <property type="protein sequence ID" value="CAF1262931.1"/>
    <property type="molecule type" value="Genomic_DNA"/>
</dbReference>
<evidence type="ECO:0000313" key="3">
    <source>
        <dbReference type="EMBL" id="CAF1262931.1"/>
    </source>
</evidence>
<feature type="compositionally biased region" description="Basic and acidic residues" evidence="1">
    <location>
        <begin position="1"/>
        <end position="17"/>
    </location>
</feature>
<evidence type="ECO:0000313" key="2">
    <source>
        <dbReference type="EMBL" id="CAF1078628.1"/>
    </source>
</evidence>
<feature type="region of interest" description="Disordered" evidence="1">
    <location>
        <begin position="1"/>
        <end position="37"/>
    </location>
</feature>
<feature type="compositionally biased region" description="Polar residues" evidence="1">
    <location>
        <begin position="138"/>
        <end position="155"/>
    </location>
</feature>
<accession>A0A814MEM0</accession>
<feature type="compositionally biased region" description="Polar residues" evidence="1">
    <location>
        <begin position="18"/>
        <end position="33"/>
    </location>
</feature>
<gene>
    <name evidence="3" type="ORF">EDS130_LOCUS28611</name>
    <name evidence="2" type="ORF">XAT740_LOCUS17201</name>
</gene>
<dbReference type="AlphaFoldDB" id="A0A814MEM0"/>
<comment type="caution">
    <text evidence="2">The sequence shown here is derived from an EMBL/GenBank/DDBJ whole genome shotgun (WGS) entry which is preliminary data.</text>
</comment>
<protein>
    <submittedName>
        <fullName evidence="2">Uncharacterized protein</fullName>
    </submittedName>
</protein>
<dbReference type="Proteomes" id="UP000663852">
    <property type="component" value="Unassembled WGS sequence"/>
</dbReference>
<sequence>MTKRDRTNQKKTNEKLVENTTRNIPSPAISRTKSLIKPPPPRLSWELLLDDYLKDPSFQSATTLNPSSPTLPTPPPTVIPSYYQSYSQCLPCQTQLYLPPRRYQMALDELVHLISQVGRCDLYREMVQYIKTQPAPLSSNPNAFSAKRSINQSHASNKKRTKY</sequence>
<evidence type="ECO:0000313" key="4">
    <source>
        <dbReference type="Proteomes" id="UP000663828"/>
    </source>
</evidence>
<feature type="region of interest" description="Disordered" evidence="1">
    <location>
        <begin position="138"/>
        <end position="163"/>
    </location>
</feature>
<evidence type="ECO:0000256" key="1">
    <source>
        <dbReference type="SAM" id="MobiDB-lite"/>
    </source>
</evidence>
<keyword evidence="4" id="KW-1185">Reference proteome</keyword>
<dbReference type="EMBL" id="CAJNOR010001117">
    <property type="protein sequence ID" value="CAF1078628.1"/>
    <property type="molecule type" value="Genomic_DNA"/>
</dbReference>
<organism evidence="2 4">
    <name type="scientific">Adineta ricciae</name>
    <name type="common">Rotifer</name>
    <dbReference type="NCBI Taxonomy" id="249248"/>
    <lineage>
        <taxon>Eukaryota</taxon>
        <taxon>Metazoa</taxon>
        <taxon>Spiralia</taxon>
        <taxon>Gnathifera</taxon>
        <taxon>Rotifera</taxon>
        <taxon>Eurotatoria</taxon>
        <taxon>Bdelloidea</taxon>
        <taxon>Adinetida</taxon>
        <taxon>Adinetidae</taxon>
        <taxon>Adineta</taxon>
    </lineage>
</organism>
<proteinExistence type="predicted"/>
<name>A0A814MEM0_ADIRI</name>